<dbReference type="InterPro" id="IPR000362">
    <property type="entry name" value="Fumarate_lyase_fam"/>
</dbReference>
<feature type="domain" description="Fumarate lyase N-terminal" evidence="7">
    <location>
        <begin position="23"/>
        <end position="351"/>
    </location>
</feature>
<evidence type="ECO:0000256" key="5">
    <source>
        <dbReference type="NCBIfam" id="TIGR00839"/>
    </source>
</evidence>
<organism evidence="9 10">
    <name type="scientific">Mucinivorans hirudinis</name>
    <dbReference type="NCBI Taxonomy" id="1433126"/>
    <lineage>
        <taxon>Bacteria</taxon>
        <taxon>Pseudomonadati</taxon>
        <taxon>Bacteroidota</taxon>
        <taxon>Bacteroidia</taxon>
        <taxon>Bacteroidales</taxon>
        <taxon>Rikenellaceae</taxon>
        <taxon>Mucinivorans</taxon>
    </lineage>
</organism>
<dbReference type="InterPro" id="IPR024083">
    <property type="entry name" value="Fumarase/histidase_N"/>
</dbReference>
<evidence type="ECO:0000256" key="3">
    <source>
        <dbReference type="ARBA" id="ARBA00016146"/>
    </source>
</evidence>
<dbReference type="PATRIC" id="fig|1433126.3.peg.963"/>
<dbReference type="HOGENOM" id="CLU_021594_4_0_10"/>
<dbReference type="GO" id="GO:0008797">
    <property type="term" value="F:aspartate ammonia-lyase activity"/>
    <property type="evidence" value="ECO:0007669"/>
    <property type="project" value="UniProtKB-UniRule"/>
</dbReference>
<dbReference type="STRING" id="1433126.BN938_0965"/>
<dbReference type="PANTHER" id="PTHR42696">
    <property type="entry name" value="ASPARTATE AMMONIA-LYASE"/>
    <property type="match status" value="1"/>
</dbReference>
<dbReference type="InterPro" id="IPR004708">
    <property type="entry name" value="ApsA"/>
</dbReference>
<dbReference type="PANTHER" id="PTHR42696:SF2">
    <property type="entry name" value="ASPARTATE AMMONIA-LYASE"/>
    <property type="match status" value="1"/>
</dbReference>
<dbReference type="InterPro" id="IPR020557">
    <property type="entry name" value="Fumarate_lyase_CS"/>
</dbReference>
<protein>
    <recommendedName>
        <fullName evidence="3 5">Aspartate ammonia-lyase</fullName>
        <shortName evidence="6">Aspartase</shortName>
        <ecNumber evidence="2 5">4.3.1.1</ecNumber>
    </recommendedName>
</protein>
<reference evidence="9 10" key="1">
    <citation type="journal article" date="2015" name="Genome Announc.">
        <title>Complete Genome Sequence of the Novel Leech Symbiont Mucinivorans hirudinis M3T.</title>
        <authorList>
            <person name="Nelson M.C."/>
            <person name="Bomar L."/>
            <person name="Graf J."/>
        </authorList>
    </citation>
    <scope>NUCLEOTIDE SEQUENCE [LARGE SCALE GENOMIC DNA]</scope>
    <source>
        <strain evidence="10">M3</strain>
    </source>
</reference>
<dbReference type="Pfam" id="PF10415">
    <property type="entry name" value="FumaraseC_C"/>
    <property type="match status" value="1"/>
</dbReference>
<dbReference type="InterPro" id="IPR051546">
    <property type="entry name" value="Aspartate_Ammonia-Lyase"/>
</dbReference>
<evidence type="ECO:0000256" key="4">
    <source>
        <dbReference type="ARBA" id="ARBA00023239"/>
    </source>
</evidence>
<dbReference type="EMBL" id="HG934468">
    <property type="protein sequence ID" value="CDN31064.1"/>
    <property type="molecule type" value="Genomic_DNA"/>
</dbReference>
<name>A0A060RCD0_9BACT</name>
<comment type="catalytic activity">
    <reaction evidence="6">
        <text>L-aspartate = fumarate + NH4(+)</text>
        <dbReference type="Rhea" id="RHEA:16601"/>
        <dbReference type="ChEBI" id="CHEBI:28938"/>
        <dbReference type="ChEBI" id="CHEBI:29806"/>
        <dbReference type="ChEBI" id="CHEBI:29991"/>
        <dbReference type="EC" id="4.3.1.1"/>
    </reaction>
</comment>
<evidence type="ECO:0000256" key="2">
    <source>
        <dbReference type="ARBA" id="ARBA00012992"/>
    </source>
</evidence>
<dbReference type="Gene3D" id="1.20.200.10">
    <property type="entry name" value="Fumarase/aspartase (Central domain)"/>
    <property type="match status" value="1"/>
</dbReference>
<evidence type="ECO:0000256" key="1">
    <source>
        <dbReference type="ARBA" id="ARBA00005596"/>
    </source>
</evidence>
<dbReference type="FunFam" id="1.10.275.10:FF:000001">
    <property type="entry name" value="Fumarate hydratase, mitochondrial"/>
    <property type="match status" value="1"/>
</dbReference>
<evidence type="ECO:0000256" key="6">
    <source>
        <dbReference type="RuleBase" id="RU362017"/>
    </source>
</evidence>
<evidence type="ECO:0000259" key="8">
    <source>
        <dbReference type="Pfam" id="PF10415"/>
    </source>
</evidence>
<dbReference type="NCBIfam" id="NF008909">
    <property type="entry name" value="PRK12273.1"/>
    <property type="match status" value="1"/>
</dbReference>
<evidence type="ECO:0000313" key="10">
    <source>
        <dbReference type="Proteomes" id="UP000027616"/>
    </source>
</evidence>
<dbReference type="FunFam" id="1.20.200.10:FF:000001">
    <property type="entry name" value="Fumarate hydratase, mitochondrial"/>
    <property type="match status" value="1"/>
</dbReference>
<dbReference type="Proteomes" id="UP000027616">
    <property type="component" value="Chromosome I"/>
</dbReference>
<dbReference type="Gene3D" id="1.10.40.30">
    <property type="entry name" value="Fumarase/aspartase (C-terminal domain)"/>
    <property type="match status" value="1"/>
</dbReference>
<keyword evidence="10" id="KW-1185">Reference proteome</keyword>
<dbReference type="FunFam" id="1.10.40.30:FF:000002">
    <property type="entry name" value="Fumarate hydratase class II"/>
    <property type="match status" value="1"/>
</dbReference>
<dbReference type="OrthoDB" id="9802809at2"/>
<dbReference type="Gene3D" id="1.10.275.10">
    <property type="entry name" value="Fumarase/aspartase (N-terminal domain)"/>
    <property type="match status" value="1"/>
</dbReference>
<comment type="similarity">
    <text evidence="1 6">Belongs to the class-II fumarase/aspartase family. Aspartase subfamily.</text>
</comment>
<dbReference type="Pfam" id="PF00206">
    <property type="entry name" value="Lyase_1"/>
    <property type="match status" value="1"/>
</dbReference>
<gene>
    <name evidence="9" type="ORF">BN938_0965</name>
</gene>
<dbReference type="InterPro" id="IPR022761">
    <property type="entry name" value="Fumarate_lyase_N"/>
</dbReference>
<dbReference type="InterPro" id="IPR018951">
    <property type="entry name" value="Fumarase_C_C"/>
</dbReference>
<dbReference type="PROSITE" id="PS00163">
    <property type="entry name" value="FUMARATE_LYASES"/>
    <property type="match status" value="1"/>
</dbReference>
<keyword evidence="4 6" id="KW-0456">Lyase</keyword>
<dbReference type="SUPFAM" id="SSF48557">
    <property type="entry name" value="L-aspartase-like"/>
    <property type="match status" value="1"/>
</dbReference>
<dbReference type="GO" id="GO:0005829">
    <property type="term" value="C:cytosol"/>
    <property type="evidence" value="ECO:0007669"/>
    <property type="project" value="TreeGrafter"/>
</dbReference>
<dbReference type="AlphaFoldDB" id="A0A060RCD0"/>
<accession>A0A060RCD0</accession>
<feature type="domain" description="Fumarase C C-terminal" evidence="8">
    <location>
        <begin position="417"/>
        <end position="469"/>
    </location>
</feature>
<dbReference type="GO" id="GO:0006099">
    <property type="term" value="P:tricarboxylic acid cycle"/>
    <property type="evidence" value="ECO:0007669"/>
    <property type="project" value="InterPro"/>
</dbReference>
<evidence type="ECO:0000259" key="7">
    <source>
        <dbReference type="Pfam" id="PF00206"/>
    </source>
</evidence>
<dbReference type="EC" id="4.3.1.1" evidence="2 5"/>
<dbReference type="CDD" id="cd01357">
    <property type="entry name" value="Aspartase"/>
    <property type="match status" value="1"/>
</dbReference>
<evidence type="ECO:0000313" key="9">
    <source>
        <dbReference type="EMBL" id="CDN31064.1"/>
    </source>
</evidence>
<dbReference type="GO" id="GO:0006531">
    <property type="term" value="P:aspartate metabolic process"/>
    <property type="evidence" value="ECO:0007669"/>
    <property type="project" value="InterPro"/>
</dbReference>
<dbReference type="KEGG" id="rbc:BN938_0965"/>
<dbReference type="PRINTS" id="PR00149">
    <property type="entry name" value="FUMRATELYASE"/>
</dbReference>
<dbReference type="InterPro" id="IPR008948">
    <property type="entry name" value="L-Aspartase-like"/>
</dbReference>
<dbReference type="NCBIfam" id="TIGR00839">
    <property type="entry name" value="aspA"/>
    <property type="match status" value="1"/>
</dbReference>
<dbReference type="eggNOG" id="COG1027">
    <property type="taxonomic scope" value="Bacteria"/>
</dbReference>
<proteinExistence type="inferred from homology"/>
<sequence length="477" mass="52716">MDITKTHLSGETRTEHDLLGYREIPVEYYFGIQTMRAMENFHISRVRLHFFPDLIKGLAIVKEAAAKANKDLGVLDPVIADAIVAACKDVKHGLFREHFVVDMVQGGAGTSTNMNANEVIANRALEVMGYERGQYKYCHPNNHVNLSQSTNDAYPTAVKIALTFSNRRLIKAVEELVDAFRAKGVDFKDVIKMGRTQLQDAVPMTLGQEFEAYAANLAEEVDRLQTNVNLFLEVNMGATAIGTGINSDPDYTPLCVGYLNEITKLPFKAAENMIEATNDTGAFVIYSSAVKRLAVKLSKICNDLRLLSSGPRTGFNEINLPPMQPGSTIMPGKVNPVIPEVVNQVAFKVFGNDLVVTFAAEAGQLELNVMEPIIVHSLFESIEMLINAMNTLRTKCVVGITANVEHLRNMVYNSIGLVTALNPYLGYEISTELAATALETGKGIYDLVLEKNLMPKEELDNILKPENMVKPRKFNLK</sequence>